<evidence type="ECO:0000313" key="1">
    <source>
        <dbReference type="EMBL" id="MEI5617516.1"/>
    </source>
</evidence>
<name>A0ABU8GY56_9ACTN</name>
<dbReference type="GO" id="GO:0016301">
    <property type="term" value="F:kinase activity"/>
    <property type="evidence" value="ECO:0007669"/>
    <property type="project" value="UniProtKB-KW"/>
</dbReference>
<dbReference type="EC" id="2.7.1.170" evidence="1"/>
<reference evidence="1 2" key="1">
    <citation type="submission" date="2024-03" db="EMBL/GenBank/DDBJ databases">
        <title>First Report of Pectobacterium brasiliscabiei causing potato scab in china.</title>
        <authorList>
            <person name="Handique U."/>
        </authorList>
    </citation>
    <scope>NUCLEOTIDE SEQUENCE [LARGE SCALE GENOMIC DNA]</scope>
    <source>
        <strain evidence="1 2">ZRIMU1503</strain>
    </source>
</reference>
<keyword evidence="2" id="KW-1185">Reference proteome</keyword>
<dbReference type="RefSeq" id="WP_336559353.1">
    <property type="nucleotide sequence ID" value="NZ_JBBAYM010000718.1"/>
</dbReference>
<dbReference type="InterPro" id="IPR005338">
    <property type="entry name" value="Anhydro_N_Ac-Mur_kinase"/>
</dbReference>
<comment type="caution">
    <text evidence="1">The sequence shown here is derived from an EMBL/GenBank/DDBJ whole genome shotgun (WGS) entry which is preliminary data.</text>
</comment>
<evidence type="ECO:0000313" key="2">
    <source>
        <dbReference type="Proteomes" id="UP001365781"/>
    </source>
</evidence>
<dbReference type="PANTHER" id="PTHR30605">
    <property type="entry name" value="ANHYDRO-N-ACETYLMURAMIC ACID KINASE"/>
    <property type="match status" value="1"/>
</dbReference>
<proteinExistence type="predicted"/>
<sequence>VTHFKTVSYNADFKERIKTVFSKHDVDLEQVCLLHPWVAVKHAQMINQALSEWGINHGDVDIIASHGQTIYHAPKILHGLAD</sequence>
<dbReference type="Pfam" id="PF03702">
    <property type="entry name" value="AnmK"/>
    <property type="match status" value="1"/>
</dbReference>
<dbReference type="Proteomes" id="UP001365781">
    <property type="component" value="Unassembled WGS sequence"/>
</dbReference>
<accession>A0ABU8GY56</accession>
<feature type="non-terminal residue" evidence="1">
    <location>
        <position position="82"/>
    </location>
</feature>
<dbReference type="PANTHER" id="PTHR30605:SF0">
    <property type="entry name" value="ANHYDRO-N-ACETYLMURAMIC ACID KINASE"/>
    <property type="match status" value="1"/>
</dbReference>
<gene>
    <name evidence="1" type="ORF">WB403_51375</name>
</gene>
<dbReference type="EMBL" id="JBBAYM010000718">
    <property type="protein sequence ID" value="MEI5617516.1"/>
    <property type="molecule type" value="Genomic_DNA"/>
</dbReference>
<keyword evidence="1" id="KW-0418">Kinase</keyword>
<protein>
    <submittedName>
        <fullName evidence="1">Anhydro-N-acetylmuramic acid kinase</fullName>
        <ecNumber evidence="1">2.7.1.170</ecNumber>
    </submittedName>
</protein>
<organism evidence="1 2">
    <name type="scientific">Streptomyces brasiliscabiei</name>
    <dbReference type="NCBI Taxonomy" id="2736302"/>
    <lineage>
        <taxon>Bacteria</taxon>
        <taxon>Bacillati</taxon>
        <taxon>Actinomycetota</taxon>
        <taxon>Actinomycetes</taxon>
        <taxon>Kitasatosporales</taxon>
        <taxon>Streptomycetaceae</taxon>
        <taxon>Streptomyces</taxon>
    </lineage>
</organism>
<feature type="non-terminal residue" evidence="1">
    <location>
        <position position="1"/>
    </location>
</feature>
<dbReference type="Gene3D" id="3.30.420.40">
    <property type="match status" value="1"/>
</dbReference>
<keyword evidence="1" id="KW-0808">Transferase</keyword>